<dbReference type="PANTHER" id="PTHR37563">
    <property type="entry name" value="PHYTANOYL-COA DIOXYGENASE FAMILY PROTEIN (AFU_ORTHOLOGUE AFUA_2G03330)"/>
    <property type="match status" value="1"/>
</dbReference>
<proteinExistence type="predicted"/>
<dbReference type="PANTHER" id="PTHR37563:SF2">
    <property type="entry name" value="PHYTANOYL-COA DIOXYGENASE FAMILY PROTEIN (AFU_ORTHOLOGUE AFUA_2G03330)"/>
    <property type="match status" value="1"/>
</dbReference>
<dbReference type="AlphaFoldDB" id="A0A6B1DWK7"/>
<organism evidence="1">
    <name type="scientific">Caldilineaceae bacterium SB0662_bin_9</name>
    <dbReference type="NCBI Taxonomy" id="2605258"/>
    <lineage>
        <taxon>Bacteria</taxon>
        <taxon>Bacillati</taxon>
        <taxon>Chloroflexota</taxon>
        <taxon>Caldilineae</taxon>
        <taxon>Caldilineales</taxon>
        <taxon>Caldilineaceae</taxon>
    </lineage>
</organism>
<evidence type="ECO:0000313" key="1">
    <source>
        <dbReference type="EMBL" id="MYD91741.1"/>
    </source>
</evidence>
<accession>A0A6B1DWK7</accession>
<dbReference type="Gene3D" id="2.60.120.620">
    <property type="entry name" value="q2cbj1_9rhob like domain"/>
    <property type="match status" value="1"/>
</dbReference>
<keyword evidence="1" id="KW-0223">Dioxygenase</keyword>
<sequence>MEIAASSSERSAEQLSAANLQRAVQAVLRDGYVILRDVVDPDHLDRLLPRMTADSKRLIAAEQWGGAGRLPGHLQQAPPPLAPFVFRDIVANPFTVQVTHGILGDGMYNRFYNGNTNCPKSQMQPLHTDAAPLWPNLRTAHPPASLVVNVSLVDVTEDNGSTELWPGTHLLFLGGERRVDPEAEAQRRVEVPPVRANTPKGSLVIRDTRLWHRGMPNLSNQIRHMIAMVHNIHWLARPDRLWFDSGCQSEFPQDGYLDHNVQFTERPLDYLFVRYAHPAK</sequence>
<dbReference type="SUPFAM" id="SSF51197">
    <property type="entry name" value="Clavaminate synthase-like"/>
    <property type="match status" value="1"/>
</dbReference>
<dbReference type="Pfam" id="PF05721">
    <property type="entry name" value="PhyH"/>
    <property type="match status" value="1"/>
</dbReference>
<comment type="caution">
    <text evidence="1">The sequence shown here is derived from an EMBL/GenBank/DDBJ whole genome shotgun (WGS) entry which is preliminary data.</text>
</comment>
<protein>
    <submittedName>
        <fullName evidence="1">Phytanoyl-CoA dioxygenase family protein</fullName>
    </submittedName>
</protein>
<name>A0A6B1DWK7_9CHLR</name>
<reference evidence="1" key="1">
    <citation type="submission" date="2019-09" db="EMBL/GenBank/DDBJ databases">
        <title>Characterisation of the sponge microbiome using genome-centric metagenomics.</title>
        <authorList>
            <person name="Engelberts J.P."/>
            <person name="Robbins S.J."/>
            <person name="De Goeij J.M."/>
            <person name="Aranda M."/>
            <person name="Bell S.C."/>
            <person name="Webster N.S."/>
        </authorList>
    </citation>
    <scope>NUCLEOTIDE SEQUENCE</scope>
    <source>
        <strain evidence="1">SB0662_bin_9</strain>
    </source>
</reference>
<keyword evidence="1" id="KW-0560">Oxidoreductase</keyword>
<gene>
    <name evidence="1" type="ORF">F4Y08_15645</name>
</gene>
<dbReference type="EMBL" id="VXPY01000111">
    <property type="protein sequence ID" value="MYD91741.1"/>
    <property type="molecule type" value="Genomic_DNA"/>
</dbReference>
<dbReference type="InterPro" id="IPR008775">
    <property type="entry name" value="Phytyl_CoA_dOase-like"/>
</dbReference>
<dbReference type="GO" id="GO:0016706">
    <property type="term" value="F:2-oxoglutarate-dependent dioxygenase activity"/>
    <property type="evidence" value="ECO:0007669"/>
    <property type="project" value="UniProtKB-ARBA"/>
</dbReference>
<dbReference type="InterPro" id="IPR051961">
    <property type="entry name" value="Fungal_Metabolite_Diox"/>
</dbReference>